<keyword evidence="8" id="KW-1133">Transmembrane helix</keyword>
<feature type="zinc finger region" description="C3H1-type" evidence="6">
    <location>
        <begin position="218"/>
        <end position="245"/>
    </location>
</feature>
<name>A0AA85A683_9TREM</name>
<feature type="domain" description="C3H1-type" evidence="9">
    <location>
        <begin position="189"/>
        <end position="216"/>
    </location>
</feature>
<feature type="region of interest" description="Disordered" evidence="7">
    <location>
        <begin position="288"/>
        <end position="316"/>
    </location>
</feature>
<sequence>MLSNTVITDVFRTDFLAHSQRKQLGYFRYSCVSYSLVSAGLFDLCVIFSIVSNQSMTTIDFEEGEVEDLSGSDHEDSGHEYTDYGPPKVSLRKSSKRKRHTQRNDGRSRCSHRESTILLGVRAIDLPHVDGRVTNNKRSKERSKLSLLEFLSEDEDDTYLTNHEKPDKTKSSEGSRKRKKRKKDGLHKSASQSRCKYYMDGRCSKGSSCPFLHDFTPAKKNELCKFYAVGMCSKESACSFLHGEFPCKFFHLTNDCHHGSDCKFSHAPLTEFTRALLDKISSKHSVDRCSSKPGLVRQPDSKPLVSGRPRNDDHGDVDYRFDQNPPQMNISSDKELATPGFSPQRMPVFTPNLFAPVRTPSPRHFRPEHDTLRARGMRPFNMVPGEQMPQNVYPKNDRCFPPPTPYGPVPFQSQHVMPNATCPPTVNGFRPPSLLDTPLRCPPSRIMPPRMRMMDPGSMRFPRFRPRCETFYGPGVRPPPPIRPTFDAVHEEAIVSSELDMMAALLASSKTTNDDCKNGSTVPPSSPTCVGEHSLQLESASPPQPSKTETEAIPPNILVEDRSTLEFNTTTQIGGLPSQGPAPWRLIPLDMTVKIPYPLMELPVDDLPYRFEDPRLRGQVTTFRLQPPSKPSSGSDLENSRCNDEPEALNHNETNAIGTHDDNPGGLTQRRPIKLQLHEMANTFANTSSDHLHVSSRQGDRSYLDDPRFRRRRIMVPTPTSQSASNVLNQDNVNSTPQTTQECSN</sequence>
<keyword evidence="3" id="KW-0677">Repeat</keyword>
<evidence type="ECO:0000256" key="1">
    <source>
        <dbReference type="ARBA" id="ARBA00022553"/>
    </source>
</evidence>
<feature type="compositionally biased region" description="Basic residues" evidence="7">
    <location>
        <begin position="176"/>
        <end position="185"/>
    </location>
</feature>
<organism evidence="10 11">
    <name type="scientific">Schistosoma margrebowiei</name>
    <dbReference type="NCBI Taxonomy" id="48269"/>
    <lineage>
        <taxon>Eukaryota</taxon>
        <taxon>Metazoa</taxon>
        <taxon>Spiralia</taxon>
        <taxon>Lophotrochozoa</taxon>
        <taxon>Platyhelminthes</taxon>
        <taxon>Trematoda</taxon>
        <taxon>Digenea</taxon>
        <taxon>Strigeidida</taxon>
        <taxon>Schistosomatoidea</taxon>
        <taxon>Schistosomatidae</taxon>
        <taxon>Schistosoma</taxon>
    </lineage>
</organism>
<dbReference type="Pfam" id="PF14608">
    <property type="entry name" value="zf-CCCH_2"/>
    <property type="match status" value="1"/>
</dbReference>
<feature type="compositionally biased region" description="Basic and acidic residues" evidence="7">
    <location>
        <begin position="102"/>
        <end position="111"/>
    </location>
</feature>
<feature type="region of interest" description="Disordered" evidence="7">
    <location>
        <begin position="433"/>
        <end position="457"/>
    </location>
</feature>
<dbReference type="AlphaFoldDB" id="A0AA85A683"/>
<dbReference type="PANTHER" id="PTHR13119">
    <property type="entry name" value="ZINC FINGER CCCH DOMAIN-CONTAINING PROTEI"/>
    <property type="match status" value="1"/>
</dbReference>
<feature type="compositionally biased region" description="Basic and acidic residues" evidence="7">
    <location>
        <begin position="690"/>
        <end position="708"/>
    </location>
</feature>
<evidence type="ECO:0000313" key="10">
    <source>
        <dbReference type="Proteomes" id="UP000050790"/>
    </source>
</evidence>
<keyword evidence="2 6" id="KW-0479">Metal-binding</keyword>
<feature type="region of interest" description="Disordered" evidence="7">
    <location>
        <begin position="511"/>
        <end position="554"/>
    </location>
</feature>
<dbReference type="WBParaSite" id="SMRG1_66180.8">
    <property type="protein sequence ID" value="SMRG1_66180.8"/>
    <property type="gene ID" value="SMRG1_66180"/>
</dbReference>
<dbReference type="Gene3D" id="4.10.1000.10">
    <property type="entry name" value="Zinc finger, CCCH-type"/>
    <property type="match status" value="1"/>
</dbReference>
<dbReference type="SUPFAM" id="SSF90229">
    <property type="entry name" value="CCCH zinc finger"/>
    <property type="match status" value="3"/>
</dbReference>
<keyword evidence="8" id="KW-0812">Transmembrane</keyword>
<feature type="compositionally biased region" description="Basic and acidic residues" evidence="7">
    <location>
        <begin position="71"/>
        <end position="82"/>
    </location>
</feature>
<keyword evidence="4 6" id="KW-0863">Zinc-finger</keyword>
<feature type="zinc finger region" description="C3H1-type" evidence="6">
    <location>
        <begin position="246"/>
        <end position="269"/>
    </location>
</feature>
<evidence type="ECO:0000256" key="4">
    <source>
        <dbReference type="ARBA" id="ARBA00022771"/>
    </source>
</evidence>
<dbReference type="InterPro" id="IPR000571">
    <property type="entry name" value="Znf_CCCH"/>
</dbReference>
<reference evidence="11" key="1">
    <citation type="submission" date="2023-11" db="UniProtKB">
        <authorList>
            <consortium name="WormBaseParasite"/>
        </authorList>
    </citation>
    <scope>IDENTIFICATION</scope>
</reference>
<dbReference type="InterPro" id="IPR036855">
    <property type="entry name" value="Znf_CCCH_sf"/>
</dbReference>
<feature type="region of interest" description="Disordered" evidence="7">
    <location>
        <begin position="68"/>
        <end position="111"/>
    </location>
</feature>
<dbReference type="Pfam" id="PF18345">
    <property type="entry name" value="zf_CCCH_4"/>
    <property type="match status" value="1"/>
</dbReference>
<evidence type="ECO:0000313" key="11">
    <source>
        <dbReference type="WBParaSite" id="SMRG1_66180.8"/>
    </source>
</evidence>
<dbReference type="Pfam" id="PF22623">
    <property type="entry name" value="zf-CCCH_9"/>
    <property type="match status" value="1"/>
</dbReference>
<evidence type="ECO:0000256" key="6">
    <source>
        <dbReference type="PROSITE-ProRule" id="PRU00723"/>
    </source>
</evidence>
<feature type="transmembrane region" description="Helical" evidence="8">
    <location>
        <begin position="31"/>
        <end position="51"/>
    </location>
</feature>
<dbReference type="GO" id="GO:0008270">
    <property type="term" value="F:zinc ion binding"/>
    <property type="evidence" value="ECO:0007669"/>
    <property type="project" value="UniProtKB-KW"/>
</dbReference>
<feature type="compositionally biased region" description="Basic and acidic residues" evidence="7">
    <location>
        <begin position="638"/>
        <end position="650"/>
    </location>
</feature>
<dbReference type="GO" id="GO:0003723">
    <property type="term" value="F:RNA binding"/>
    <property type="evidence" value="ECO:0007669"/>
    <property type="project" value="InterPro"/>
</dbReference>
<dbReference type="SMART" id="SM00356">
    <property type="entry name" value="ZnF_C3H1"/>
    <property type="match status" value="3"/>
</dbReference>
<dbReference type="Proteomes" id="UP000050790">
    <property type="component" value="Unassembled WGS sequence"/>
</dbReference>
<feature type="compositionally biased region" description="Basic residues" evidence="7">
    <location>
        <begin position="90"/>
        <end position="101"/>
    </location>
</feature>
<feature type="region of interest" description="Disordered" evidence="7">
    <location>
        <begin position="621"/>
        <end position="666"/>
    </location>
</feature>
<evidence type="ECO:0000256" key="3">
    <source>
        <dbReference type="ARBA" id="ARBA00022737"/>
    </source>
</evidence>
<keyword evidence="8" id="KW-0472">Membrane</keyword>
<feature type="compositionally biased region" description="Polar residues" evidence="7">
    <location>
        <begin position="718"/>
        <end position="745"/>
    </location>
</feature>
<keyword evidence="1" id="KW-0597">Phosphoprotein</keyword>
<dbReference type="GO" id="GO:0005634">
    <property type="term" value="C:nucleus"/>
    <property type="evidence" value="ECO:0007669"/>
    <property type="project" value="TreeGrafter"/>
</dbReference>
<evidence type="ECO:0000256" key="7">
    <source>
        <dbReference type="SAM" id="MobiDB-lite"/>
    </source>
</evidence>
<feature type="compositionally biased region" description="Low complexity" evidence="7">
    <location>
        <begin position="442"/>
        <end position="457"/>
    </location>
</feature>
<accession>A0AA85A683</accession>
<feature type="region of interest" description="Disordered" evidence="7">
    <location>
        <begin position="686"/>
        <end position="745"/>
    </location>
</feature>
<feature type="domain" description="C3H1-type" evidence="9">
    <location>
        <begin position="246"/>
        <end position="269"/>
    </location>
</feature>
<feature type="zinc finger region" description="C3H1-type" evidence="6">
    <location>
        <begin position="189"/>
        <end position="216"/>
    </location>
</feature>
<dbReference type="PROSITE" id="PS50103">
    <property type="entry name" value="ZF_C3H1"/>
    <property type="match status" value="3"/>
</dbReference>
<evidence type="ECO:0000256" key="5">
    <source>
        <dbReference type="ARBA" id="ARBA00022833"/>
    </source>
</evidence>
<feature type="compositionally biased region" description="Basic and acidic residues" evidence="7">
    <location>
        <begin position="162"/>
        <end position="175"/>
    </location>
</feature>
<dbReference type="InterPro" id="IPR054361">
    <property type="entry name" value="Znf-CCCH_ZC3H4/6/8"/>
</dbReference>
<evidence type="ECO:0000256" key="2">
    <source>
        <dbReference type="ARBA" id="ARBA00022723"/>
    </source>
</evidence>
<dbReference type="PANTHER" id="PTHR13119:SF12">
    <property type="entry name" value="PROTEIN SUPPRESSOR OF SABLE"/>
    <property type="match status" value="1"/>
</dbReference>
<dbReference type="InterPro" id="IPR045124">
    <property type="entry name" value="Su(sable)-like"/>
</dbReference>
<evidence type="ECO:0000256" key="8">
    <source>
        <dbReference type="SAM" id="Phobius"/>
    </source>
</evidence>
<keyword evidence="5 6" id="KW-0862">Zinc</keyword>
<feature type="region of interest" description="Disordered" evidence="7">
    <location>
        <begin position="158"/>
        <end position="190"/>
    </location>
</feature>
<feature type="domain" description="C3H1-type" evidence="9">
    <location>
        <begin position="218"/>
        <end position="245"/>
    </location>
</feature>
<evidence type="ECO:0000259" key="9">
    <source>
        <dbReference type="PROSITE" id="PS50103"/>
    </source>
</evidence>
<protein>
    <submittedName>
        <fullName evidence="11">Zinc finger CCCH domain-containing protein 6</fullName>
    </submittedName>
</protein>
<proteinExistence type="predicted"/>
<dbReference type="GO" id="GO:0045892">
    <property type="term" value="P:negative regulation of DNA-templated transcription"/>
    <property type="evidence" value="ECO:0007669"/>
    <property type="project" value="InterPro"/>
</dbReference>